<accession>A0ACC1Y6X0</accession>
<evidence type="ECO:0000313" key="2">
    <source>
        <dbReference type="Proteomes" id="UP001164539"/>
    </source>
</evidence>
<name>A0ACC1Y6X0_MELAZ</name>
<proteinExistence type="predicted"/>
<protein>
    <submittedName>
        <fullName evidence="1">Desiccation-related protein PCC13-62-like</fullName>
    </submittedName>
</protein>
<gene>
    <name evidence="1" type="ORF">OWV82_007414</name>
</gene>
<reference evidence="1 2" key="1">
    <citation type="journal article" date="2023" name="Science">
        <title>Complex scaffold remodeling in plant triterpene biosynthesis.</title>
        <authorList>
            <person name="De La Pena R."/>
            <person name="Hodgson H."/>
            <person name="Liu J.C."/>
            <person name="Stephenson M.J."/>
            <person name="Martin A.C."/>
            <person name="Owen C."/>
            <person name="Harkess A."/>
            <person name="Leebens-Mack J."/>
            <person name="Jimenez L.E."/>
            <person name="Osbourn A."/>
            <person name="Sattely E.S."/>
        </authorList>
    </citation>
    <scope>NUCLEOTIDE SEQUENCE [LARGE SCALE GENOMIC DNA]</scope>
    <source>
        <strain evidence="2">cv. JPN11</strain>
        <tissue evidence="1">Leaf</tissue>
    </source>
</reference>
<keyword evidence="2" id="KW-1185">Reference proteome</keyword>
<evidence type="ECO:0000313" key="1">
    <source>
        <dbReference type="EMBL" id="KAJ4719437.1"/>
    </source>
</evidence>
<comment type="caution">
    <text evidence="1">The sequence shown here is derived from an EMBL/GenBank/DDBJ whole genome shotgun (WGS) entry which is preliminary data.</text>
</comment>
<sequence>MTNSYSMISTRVIFVIILLLPFNQLISCFPGPDYPPCWPTSPLPGEPVCGDDVDNLQFAQNVEHLEADYFLWGGLGFGLDEIAPWLVMGGPPPIGARKADLDYLTEAIITEMAYQEVGHLRALKSTVGGIPRPLMDLSASTFAKFFDEAFGFALDPPFDPYRDSLSYILSVYVLPYVGLTAYTGANPFLCGYRSKRLTAGLLSAESGQDAIIRTYLYERAKCLVEPYNYTVAEFTIRLSKLRNRLGMCGIKDEGLFVPIYLGAENRTYSNLLSLNYDSLSYPRSPEEVLRILYQTGDEHVPGGFYPHGANGRIARQLLPTP</sequence>
<dbReference type="Proteomes" id="UP001164539">
    <property type="component" value="Chromosome 4"/>
</dbReference>
<organism evidence="1 2">
    <name type="scientific">Melia azedarach</name>
    <name type="common">Chinaberry tree</name>
    <dbReference type="NCBI Taxonomy" id="155640"/>
    <lineage>
        <taxon>Eukaryota</taxon>
        <taxon>Viridiplantae</taxon>
        <taxon>Streptophyta</taxon>
        <taxon>Embryophyta</taxon>
        <taxon>Tracheophyta</taxon>
        <taxon>Spermatophyta</taxon>
        <taxon>Magnoliopsida</taxon>
        <taxon>eudicotyledons</taxon>
        <taxon>Gunneridae</taxon>
        <taxon>Pentapetalae</taxon>
        <taxon>rosids</taxon>
        <taxon>malvids</taxon>
        <taxon>Sapindales</taxon>
        <taxon>Meliaceae</taxon>
        <taxon>Melia</taxon>
    </lineage>
</organism>
<dbReference type="EMBL" id="CM051397">
    <property type="protein sequence ID" value="KAJ4719437.1"/>
    <property type="molecule type" value="Genomic_DNA"/>
</dbReference>